<dbReference type="GO" id="GO:0003677">
    <property type="term" value="F:DNA binding"/>
    <property type="evidence" value="ECO:0007669"/>
    <property type="project" value="UniProtKB-KW"/>
</dbReference>
<keyword evidence="5" id="KW-0548">Nucleotidyltransferase</keyword>
<keyword evidence="12" id="KW-0190">Covalent protein-DNA linkage</keyword>
<reference evidence="16" key="1">
    <citation type="submission" date="2020-10" db="EMBL/GenBank/DDBJ databases">
        <title>CRESS DNA virus dark matter in the feces of wild birds.</title>
        <authorList>
            <person name="Yang S."/>
            <person name="Zhang W."/>
        </authorList>
    </citation>
    <scope>NUCLEOTIDE SEQUENCE</scope>
    <source>
        <strain evidence="16">Whs72cir18</strain>
    </source>
</reference>
<feature type="compositionally biased region" description="Basic residues" evidence="14">
    <location>
        <begin position="358"/>
        <end position="368"/>
    </location>
</feature>
<evidence type="ECO:0000256" key="10">
    <source>
        <dbReference type="ARBA" id="ARBA00022759"/>
    </source>
</evidence>
<organism evidence="16">
    <name type="scientific">Ciconia boyciana CRESS-DNA-virus sp</name>
    <dbReference type="NCBI Taxonomy" id="2815024"/>
    <lineage>
        <taxon>Viruses</taxon>
        <taxon>Monodnaviria</taxon>
        <taxon>Shotokuvirae</taxon>
        <taxon>Cressdnaviricota</taxon>
    </lineage>
</organism>
<feature type="domain" description="CRESS-DNA virus Rep endonuclease" evidence="15">
    <location>
        <begin position="4"/>
        <end position="110"/>
    </location>
</feature>
<keyword evidence="10" id="KW-0255">Endonuclease</keyword>
<evidence type="ECO:0000256" key="11">
    <source>
        <dbReference type="ARBA" id="ARBA00022801"/>
    </source>
</evidence>
<keyword evidence="6" id="KW-0235">DNA replication</keyword>
<evidence type="ECO:0000256" key="12">
    <source>
        <dbReference type="ARBA" id="ARBA00023124"/>
    </source>
</evidence>
<evidence type="ECO:0000256" key="8">
    <source>
        <dbReference type="ARBA" id="ARBA00022723"/>
    </source>
</evidence>
<keyword evidence="7" id="KW-0540">Nuclease</keyword>
<dbReference type="PROSITE" id="PS52020">
    <property type="entry name" value="CRESS_DNA_REP"/>
    <property type="match status" value="1"/>
</dbReference>
<accession>A0A8A4XB73</accession>
<evidence type="ECO:0000256" key="14">
    <source>
        <dbReference type="SAM" id="MobiDB-lite"/>
    </source>
</evidence>
<feature type="region of interest" description="Disordered" evidence="14">
    <location>
        <begin position="339"/>
        <end position="380"/>
    </location>
</feature>
<sequence length="380" mass="42374">MTQSSQHSNWCFTFNYGGDDQPPLEACERFLNDVLPPLAGYFIAGHEVASTGQKHLQGYVQFTKRKRLSELKKLPDAGTIHWEPAKGDEIQNREYCTKECGDNFVEFGEPKQINPGGRERTRWKQARAACVAGCIEDVDDQIFICHYGSLRSIARDYSVSAADLDDVCGVWYYGPSGTGKSRTARATYGGGTDKLYLKPVNKWWDGFRKEVHENVLLEDVEPSHSVLGYHFKIWADRYSFPAEIKGSTIQIRPKKIIVTSQYHPSSIFQDPETLAAILRRFVLVHVTSAVKISPDDALDAMAGSVTDVTVTTLGVTTVQSSRDEESVLPNLTVPLVRTTCLSPASSDSEEVSRDSSPSRKRPKRKLRKGPPLPDSDDLNE</sequence>
<dbReference type="EMBL" id="MW182805">
    <property type="protein sequence ID" value="QTE03463.1"/>
    <property type="molecule type" value="Genomic_DNA"/>
</dbReference>
<dbReference type="Pfam" id="PF02407">
    <property type="entry name" value="Viral_Rep"/>
    <property type="match status" value="1"/>
</dbReference>
<dbReference type="GO" id="GO:0046872">
    <property type="term" value="F:metal ion binding"/>
    <property type="evidence" value="ECO:0007669"/>
    <property type="project" value="UniProtKB-KW"/>
</dbReference>
<dbReference type="InterPro" id="IPR049912">
    <property type="entry name" value="CRESS_DNA_REP"/>
</dbReference>
<evidence type="ECO:0000256" key="1">
    <source>
        <dbReference type="ARBA" id="ARBA00004147"/>
    </source>
</evidence>
<dbReference type="SUPFAM" id="SSF52540">
    <property type="entry name" value="P-loop containing nucleoside triphosphate hydrolases"/>
    <property type="match status" value="1"/>
</dbReference>
<evidence type="ECO:0000256" key="13">
    <source>
        <dbReference type="ARBA" id="ARBA00023125"/>
    </source>
</evidence>
<proteinExistence type="predicted"/>
<dbReference type="GO" id="GO:0016779">
    <property type="term" value="F:nucleotidyltransferase activity"/>
    <property type="evidence" value="ECO:0007669"/>
    <property type="project" value="UniProtKB-KW"/>
</dbReference>
<evidence type="ECO:0000313" key="16">
    <source>
        <dbReference type="EMBL" id="QTE03463.1"/>
    </source>
</evidence>
<keyword evidence="9" id="KW-0547">Nucleotide-binding</keyword>
<protein>
    <recommendedName>
        <fullName evidence="2">Replication-associated protein</fullName>
    </recommendedName>
</protein>
<name>A0A8A4XB73_9VIRU</name>
<dbReference type="Gene3D" id="3.40.1310.20">
    <property type="match status" value="1"/>
</dbReference>
<dbReference type="GO" id="GO:0006260">
    <property type="term" value="P:DNA replication"/>
    <property type="evidence" value="ECO:0007669"/>
    <property type="project" value="UniProtKB-KW"/>
</dbReference>
<evidence type="ECO:0000256" key="2">
    <source>
        <dbReference type="ARBA" id="ARBA00014531"/>
    </source>
</evidence>
<keyword evidence="3" id="KW-1048">Host nucleus</keyword>
<dbReference type="GO" id="GO:0042025">
    <property type="term" value="C:host cell nucleus"/>
    <property type="evidence" value="ECO:0007669"/>
    <property type="project" value="UniProtKB-SubCell"/>
</dbReference>
<keyword evidence="11" id="KW-0378">Hydrolase</keyword>
<evidence type="ECO:0000256" key="9">
    <source>
        <dbReference type="ARBA" id="ARBA00022741"/>
    </source>
</evidence>
<evidence type="ECO:0000256" key="4">
    <source>
        <dbReference type="ARBA" id="ARBA00022679"/>
    </source>
</evidence>
<dbReference type="GO" id="GO:0000166">
    <property type="term" value="F:nucleotide binding"/>
    <property type="evidence" value="ECO:0007669"/>
    <property type="project" value="UniProtKB-KW"/>
</dbReference>
<dbReference type="InterPro" id="IPR027417">
    <property type="entry name" value="P-loop_NTPase"/>
</dbReference>
<comment type="subcellular location">
    <subcellularLocation>
        <location evidence="1">Host nucleus</location>
    </subcellularLocation>
</comment>
<dbReference type="GO" id="GO:0016787">
    <property type="term" value="F:hydrolase activity"/>
    <property type="evidence" value="ECO:0007669"/>
    <property type="project" value="UniProtKB-KW"/>
</dbReference>
<evidence type="ECO:0000256" key="7">
    <source>
        <dbReference type="ARBA" id="ARBA00022722"/>
    </source>
</evidence>
<dbReference type="GO" id="GO:0004519">
    <property type="term" value="F:endonuclease activity"/>
    <property type="evidence" value="ECO:0007669"/>
    <property type="project" value="UniProtKB-KW"/>
</dbReference>
<evidence type="ECO:0000256" key="3">
    <source>
        <dbReference type="ARBA" id="ARBA00022562"/>
    </source>
</evidence>
<evidence type="ECO:0000256" key="5">
    <source>
        <dbReference type="ARBA" id="ARBA00022695"/>
    </source>
</evidence>
<keyword evidence="13" id="KW-0238">DNA-binding</keyword>
<keyword evidence="4" id="KW-0808">Transferase</keyword>
<keyword evidence="8" id="KW-0479">Metal-binding</keyword>
<evidence type="ECO:0000256" key="6">
    <source>
        <dbReference type="ARBA" id="ARBA00022705"/>
    </source>
</evidence>
<evidence type="ECO:0000259" key="15">
    <source>
        <dbReference type="PROSITE" id="PS52020"/>
    </source>
</evidence>